<proteinExistence type="predicted"/>
<feature type="transmembrane region" description="Helical" evidence="1">
    <location>
        <begin position="24"/>
        <end position="43"/>
    </location>
</feature>
<reference evidence="3 4" key="1">
    <citation type="submission" date="2016-10" db="EMBL/GenBank/DDBJ databases">
        <authorList>
            <person name="de Groot N.N."/>
        </authorList>
    </citation>
    <scope>NUCLEOTIDE SEQUENCE [LARGE SCALE GENOMIC DNA]</scope>
    <source>
        <strain evidence="3 4">DSM 45514</strain>
    </source>
</reference>
<dbReference type="SUPFAM" id="SSF53300">
    <property type="entry name" value="vWA-like"/>
    <property type="match status" value="1"/>
</dbReference>
<dbReference type="Proteomes" id="UP000199387">
    <property type="component" value="Unassembled WGS sequence"/>
</dbReference>
<keyword evidence="1" id="KW-0472">Membrane</keyword>
<dbReference type="PANTHER" id="PTHR33608">
    <property type="entry name" value="BLL2464 PROTEIN"/>
    <property type="match status" value="1"/>
</dbReference>
<feature type="domain" description="DUF58" evidence="2">
    <location>
        <begin position="214"/>
        <end position="384"/>
    </location>
</feature>
<dbReference type="AlphaFoldDB" id="A0A1G6J7Q5"/>
<keyword evidence="4" id="KW-1185">Reference proteome</keyword>
<organism evidence="3 4">
    <name type="scientific">Melghirimyces thermohalophilus</name>
    <dbReference type="NCBI Taxonomy" id="1236220"/>
    <lineage>
        <taxon>Bacteria</taxon>
        <taxon>Bacillati</taxon>
        <taxon>Bacillota</taxon>
        <taxon>Bacilli</taxon>
        <taxon>Bacillales</taxon>
        <taxon>Thermoactinomycetaceae</taxon>
        <taxon>Melghirimyces</taxon>
    </lineage>
</organism>
<evidence type="ECO:0000313" key="3">
    <source>
        <dbReference type="EMBL" id="SDC14717.1"/>
    </source>
</evidence>
<keyword evidence="1" id="KW-1133">Transmembrane helix</keyword>
<name>A0A1G6J7Q5_9BACL</name>
<evidence type="ECO:0000313" key="4">
    <source>
        <dbReference type="Proteomes" id="UP000199387"/>
    </source>
</evidence>
<accession>A0A1G6J7Q5</accession>
<dbReference type="InterPro" id="IPR002881">
    <property type="entry name" value="DUF58"/>
</dbReference>
<dbReference type="Gene3D" id="3.40.50.410">
    <property type="entry name" value="von Willebrand factor, type A domain"/>
    <property type="match status" value="1"/>
</dbReference>
<gene>
    <name evidence="3" type="ORF">SAMN04488112_103218</name>
</gene>
<sequence>MTSSKRSRARFRFRDNAFLPTPRLLRLIVLGTAVTLLASAWGMEIQAAAGFYSILGILTLADAVGLWRKGKVELSRSTPHLFELGSDSDVVLRASHLAPYPVRVHLRDDFPLGFYADRRDLSLTLPPAGSGSVMYRLRPHRRGLHPFGKIHARVTGRLGLLMRQQAQTAEHEVRVFPPLQEVRRVRAGVYRKLLTAEGPHTWRGLGQGSEFSHIRGYVPGDEPRLINWSATARRHKLATNVYQPEQGQHVVILIDCGRIMGVKDGEWSRLDRAVEGALAFAAIALERGDQVSLFAFANRVLRWVPGAKGRSQLQRLVEACYNLEPAYAESNYRAVVESLAFRQKRRALVALFTDTGNLTYADDLMEQLTRLQRHHAVMTVTCEDSILQREQNRFPQEELDVFRKTVAQRVSEERREQMVYLRRRGVTVLDVPPDQLATSVIHQYIEIKNRGLL</sequence>
<dbReference type="RefSeq" id="WP_091566708.1">
    <property type="nucleotide sequence ID" value="NZ_FMZA01000003.1"/>
</dbReference>
<dbReference type="PANTHER" id="PTHR33608:SF3">
    <property type="entry name" value="SLR2013 PROTEIN"/>
    <property type="match status" value="1"/>
</dbReference>
<evidence type="ECO:0000256" key="1">
    <source>
        <dbReference type="SAM" id="Phobius"/>
    </source>
</evidence>
<dbReference type="EMBL" id="FMZA01000003">
    <property type="protein sequence ID" value="SDC14717.1"/>
    <property type="molecule type" value="Genomic_DNA"/>
</dbReference>
<feature type="transmembrane region" description="Helical" evidence="1">
    <location>
        <begin position="49"/>
        <end position="67"/>
    </location>
</feature>
<keyword evidence="1" id="KW-0812">Transmembrane</keyword>
<dbReference type="STRING" id="1236220.SAMN04488112_103218"/>
<dbReference type="Pfam" id="PF01882">
    <property type="entry name" value="DUF58"/>
    <property type="match status" value="1"/>
</dbReference>
<dbReference type="OrthoDB" id="9778037at2"/>
<dbReference type="InterPro" id="IPR036465">
    <property type="entry name" value="vWFA_dom_sf"/>
</dbReference>
<evidence type="ECO:0000259" key="2">
    <source>
        <dbReference type="Pfam" id="PF01882"/>
    </source>
</evidence>
<protein>
    <submittedName>
        <fullName evidence="3">Uncharacterized conserved protein, DUF58 family, contains vWF domain</fullName>
    </submittedName>
</protein>